<keyword evidence="6" id="KW-1185">Reference proteome</keyword>
<gene>
    <name evidence="5" type="ORF">MELE44368_23920</name>
</gene>
<comment type="similarity">
    <text evidence="1">Belongs to the peptidase S33 family.</text>
</comment>
<feature type="transmembrane region" description="Helical" evidence="3">
    <location>
        <begin position="64"/>
        <end position="84"/>
    </location>
</feature>
<dbReference type="SUPFAM" id="SSF53474">
    <property type="entry name" value="alpha/beta-Hydrolases"/>
    <property type="match status" value="1"/>
</dbReference>
<feature type="transmembrane region" description="Helical" evidence="3">
    <location>
        <begin position="7"/>
        <end position="27"/>
    </location>
</feature>
<evidence type="ECO:0000313" key="6">
    <source>
        <dbReference type="Proteomes" id="UP000287177"/>
    </source>
</evidence>
<keyword evidence="3" id="KW-1133">Transmembrane helix</keyword>
<organism evidence="5 6">
    <name type="scientific">Mycolicibacterium elephantis DSM 44368</name>
    <dbReference type="NCBI Taxonomy" id="1335622"/>
    <lineage>
        <taxon>Bacteria</taxon>
        <taxon>Bacillati</taxon>
        <taxon>Actinomycetota</taxon>
        <taxon>Actinomycetes</taxon>
        <taxon>Mycobacteriales</taxon>
        <taxon>Mycobacteriaceae</taxon>
        <taxon>Mycolicibacterium</taxon>
    </lineage>
</organism>
<evidence type="ECO:0000256" key="2">
    <source>
        <dbReference type="ARBA" id="ARBA00022801"/>
    </source>
</evidence>
<dbReference type="PANTHER" id="PTHR43798:SF33">
    <property type="entry name" value="HYDROLASE, PUTATIVE (AFU_ORTHOLOGUE AFUA_2G14860)-RELATED"/>
    <property type="match status" value="1"/>
</dbReference>
<accession>A0A439DQW9</accession>
<dbReference type="AlphaFoldDB" id="A0A439DQW9"/>
<keyword evidence="3" id="KW-0812">Transmembrane</keyword>
<dbReference type="PRINTS" id="PR00111">
    <property type="entry name" value="ABHYDROLASE"/>
</dbReference>
<proteinExistence type="inferred from homology"/>
<dbReference type="InterPro" id="IPR002410">
    <property type="entry name" value="Peptidase_S33"/>
</dbReference>
<dbReference type="Gene3D" id="3.40.50.1820">
    <property type="entry name" value="alpha/beta hydrolase"/>
    <property type="match status" value="1"/>
</dbReference>
<dbReference type="GO" id="GO:0006508">
    <property type="term" value="P:proteolysis"/>
    <property type="evidence" value="ECO:0007669"/>
    <property type="project" value="InterPro"/>
</dbReference>
<feature type="domain" description="AB hydrolase-1" evidence="4">
    <location>
        <begin position="129"/>
        <end position="257"/>
    </location>
</feature>
<feature type="transmembrane region" description="Helical" evidence="3">
    <location>
        <begin position="33"/>
        <end position="52"/>
    </location>
</feature>
<sequence>MRGAATVVIVAASWCVAIVAAAVAAVWLADVRILAAVALAVCLVVAWVGAWYTGRRLDRRQSYAVVTAVASVLVFAVAAATIVARPLPSDPRADQPSAAPEDVRYWDLTTGSQLAYRHLRATGAARPTPVIFVGGGPGEAVVNNPAKADPYRELTRLGYDVYLYDQIGAGLSARLSNPADYTVDRHVADLEAIRRALGADQLTLIGASWGGSLVASYLAAHPTRVAKAVLTSPAPMDYARWPDAGDIAAHLPDAQRQRAEDLMPGNPRFITWYGLGIVNPVAAHNFIPDDEADAFFDTFLNIVRPATVCDPDNLSDVYETGNGLYANVFTTRDAASGAQSHVQAQLETSPTPAMIITGECNYIPWAPTAEYATTLPNATLLCLPNAGHAVELDRPDLYRRVVQDFLLDQPPAIPATPPTQPCTSEVVPG</sequence>
<dbReference type="InterPro" id="IPR000073">
    <property type="entry name" value="AB_hydrolase_1"/>
</dbReference>
<keyword evidence="3" id="KW-0472">Membrane</keyword>
<dbReference type="GO" id="GO:0004177">
    <property type="term" value="F:aminopeptidase activity"/>
    <property type="evidence" value="ECO:0007669"/>
    <property type="project" value="UniProtKB-EC"/>
</dbReference>
<dbReference type="PANTHER" id="PTHR43798">
    <property type="entry name" value="MONOACYLGLYCEROL LIPASE"/>
    <property type="match status" value="1"/>
</dbReference>
<dbReference type="InterPro" id="IPR029058">
    <property type="entry name" value="AB_hydrolase_fold"/>
</dbReference>
<comment type="caution">
    <text evidence="5">The sequence shown here is derived from an EMBL/GenBank/DDBJ whole genome shotgun (WGS) entry which is preliminary data.</text>
</comment>
<evidence type="ECO:0000313" key="5">
    <source>
        <dbReference type="EMBL" id="RWA18170.1"/>
    </source>
</evidence>
<name>A0A439DQW9_9MYCO</name>
<evidence type="ECO:0000256" key="3">
    <source>
        <dbReference type="SAM" id="Phobius"/>
    </source>
</evidence>
<keyword evidence="2" id="KW-0378">Hydrolase</keyword>
<dbReference type="InterPro" id="IPR050266">
    <property type="entry name" value="AB_hydrolase_sf"/>
</dbReference>
<dbReference type="GO" id="GO:0016020">
    <property type="term" value="C:membrane"/>
    <property type="evidence" value="ECO:0007669"/>
    <property type="project" value="TreeGrafter"/>
</dbReference>
<protein>
    <recommendedName>
        <fullName evidence="4">AB hydrolase-1 domain-containing protein</fullName>
    </recommendedName>
</protein>
<dbReference type="Pfam" id="PF00561">
    <property type="entry name" value="Abhydrolase_1"/>
    <property type="match status" value="1"/>
</dbReference>
<evidence type="ECO:0000259" key="4">
    <source>
        <dbReference type="Pfam" id="PF00561"/>
    </source>
</evidence>
<reference evidence="5 6" key="1">
    <citation type="submission" date="2013-06" db="EMBL/GenBank/DDBJ databases">
        <title>The draft sequence of the Mycobacterium elephantis genome.</title>
        <authorList>
            <person name="Pettersson F.B."/>
            <person name="Das S."/>
            <person name="Dasgupta S."/>
            <person name="Bhattacharya A."/>
            <person name="Kirsebom L.A."/>
        </authorList>
    </citation>
    <scope>NUCLEOTIDE SEQUENCE [LARGE SCALE GENOMIC DNA]</scope>
    <source>
        <strain evidence="5 6">DSM 44368</strain>
    </source>
</reference>
<evidence type="ECO:0000256" key="1">
    <source>
        <dbReference type="ARBA" id="ARBA00010088"/>
    </source>
</evidence>
<dbReference type="Proteomes" id="UP000287177">
    <property type="component" value="Unassembled WGS sequence"/>
</dbReference>
<dbReference type="PRINTS" id="PR00793">
    <property type="entry name" value="PROAMNOPTASE"/>
</dbReference>
<dbReference type="EMBL" id="ATDN01000026">
    <property type="protein sequence ID" value="RWA18170.1"/>
    <property type="molecule type" value="Genomic_DNA"/>
</dbReference>